<dbReference type="EMBL" id="CVRI01000014">
    <property type="protein sequence ID" value="CRK89785.1"/>
    <property type="molecule type" value="Genomic_DNA"/>
</dbReference>
<dbReference type="Proteomes" id="UP000183832">
    <property type="component" value="Unassembled WGS sequence"/>
</dbReference>
<keyword evidence="2" id="KW-1185">Reference proteome</keyword>
<proteinExistence type="predicted"/>
<sequence length="69" mass="8188">MAFILKVDMTAWIWVDIGVDDRHCRDVNVNLISMIYHHERNKKLTSLLENFTQKEIQNLDKNTSRSLKT</sequence>
<gene>
    <name evidence="1" type="ORF">CLUMA_CG003586</name>
</gene>
<reference evidence="1 2" key="1">
    <citation type="submission" date="2015-04" db="EMBL/GenBank/DDBJ databases">
        <authorList>
            <person name="Syromyatnikov M.Y."/>
            <person name="Popov V.N."/>
        </authorList>
    </citation>
    <scope>NUCLEOTIDE SEQUENCE [LARGE SCALE GENOMIC DNA]</scope>
</reference>
<protein>
    <submittedName>
        <fullName evidence="1">CLUMA_CG003586, isoform A</fullName>
    </submittedName>
</protein>
<dbReference type="AlphaFoldDB" id="A0A1J1HUF4"/>
<name>A0A1J1HUF4_9DIPT</name>
<organism evidence="1 2">
    <name type="scientific">Clunio marinus</name>
    <dbReference type="NCBI Taxonomy" id="568069"/>
    <lineage>
        <taxon>Eukaryota</taxon>
        <taxon>Metazoa</taxon>
        <taxon>Ecdysozoa</taxon>
        <taxon>Arthropoda</taxon>
        <taxon>Hexapoda</taxon>
        <taxon>Insecta</taxon>
        <taxon>Pterygota</taxon>
        <taxon>Neoptera</taxon>
        <taxon>Endopterygota</taxon>
        <taxon>Diptera</taxon>
        <taxon>Nematocera</taxon>
        <taxon>Chironomoidea</taxon>
        <taxon>Chironomidae</taxon>
        <taxon>Clunio</taxon>
    </lineage>
</organism>
<evidence type="ECO:0000313" key="1">
    <source>
        <dbReference type="EMBL" id="CRK89785.1"/>
    </source>
</evidence>
<accession>A0A1J1HUF4</accession>
<evidence type="ECO:0000313" key="2">
    <source>
        <dbReference type="Proteomes" id="UP000183832"/>
    </source>
</evidence>